<dbReference type="SUPFAM" id="SSF117281">
    <property type="entry name" value="Kelch motif"/>
    <property type="match status" value="1"/>
</dbReference>
<accession>A0A176VT96</accession>
<dbReference type="Gene3D" id="2.120.10.80">
    <property type="entry name" value="Kelch-type beta propeller"/>
    <property type="match status" value="1"/>
</dbReference>
<feature type="domain" description="KIB1-4 beta-propeller" evidence="1">
    <location>
        <begin position="98"/>
        <end position="297"/>
    </location>
</feature>
<sequence>MDETVWSKLPAEMFVKTMQFLPPVRVLQQRTLSKWVYQATSSVSFNHLYWKQRKRVNETWLLLVQIDMKGSFKDLSSYDFCLEKWYRLPRDNLSNLNGRIDVVASAGSHLLCKGEFGNLPDKLYMCNPLRGTWRELPPMQKQRREPRVGVVHVQEDPADVDGDAFKVVVAGGFCPWGHIKFDLSSEVYDSRTDSWKMTESIPEDFVPCLKFFQYKGSLYSVTYGIIDDAICARDVILYNLESGIWSKVQAAMPEGLMQVNVVECNERLLMVGIVRASSIKIWMLDDSAKNWEEIATMPPDTFNEFAKSISSNFSCTSTYSIGKGMFFNPRLELDHKQS</sequence>
<dbReference type="InterPro" id="IPR005174">
    <property type="entry name" value="KIB1-4_b-propeller"/>
</dbReference>
<dbReference type="PANTHER" id="PTHR31672">
    <property type="entry name" value="BNACNNG10540D PROTEIN"/>
    <property type="match status" value="1"/>
</dbReference>
<proteinExistence type="predicted"/>
<protein>
    <recommendedName>
        <fullName evidence="1">KIB1-4 beta-propeller domain-containing protein</fullName>
    </recommendedName>
</protein>
<comment type="caution">
    <text evidence="2">The sequence shown here is derived from an EMBL/GenBank/DDBJ whole genome shotgun (WGS) entry which is preliminary data.</text>
</comment>
<organism evidence="2 3">
    <name type="scientific">Marchantia polymorpha subsp. ruderalis</name>
    <dbReference type="NCBI Taxonomy" id="1480154"/>
    <lineage>
        <taxon>Eukaryota</taxon>
        <taxon>Viridiplantae</taxon>
        <taxon>Streptophyta</taxon>
        <taxon>Embryophyta</taxon>
        <taxon>Marchantiophyta</taxon>
        <taxon>Marchantiopsida</taxon>
        <taxon>Marchantiidae</taxon>
        <taxon>Marchantiales</taxon>
        <taxon>Marchantiaceae</taxon>
        <taxon>Marchantia</taxon>
    </lineage>
</organism>
<evidence type="ECO:0000313" key="2">
    <source>
        <dbReference type="EMBL" id="OAE24058.1"/>
    </source>
</evidence>
<gene>
    <name evidence="2" type="ORF">AXG93_2402s1170</name>
</gene>
<dbReference type="InterPro" id="IPR050796">
    <property type="entry name" value="SCF_F-box_component"/>
</dbReference>
<dbReference type="Pfam" id="PF03478">
    <property type="entry name" value="Beta-prop_KIB1-4"/>
    <property type="match status" value="1"/>
</dbReference>
<keyword evidence="3" id="KW-1185">Reference proteome</keyword>
<evidence type="ECO:0000313" key="3">
    <source>
        <dbReference type="Proteomes" id="UP000077202"/>
    </source>
</evidence>
<dbReference type="PANTHER" id="PTHR31672:SF2">
    <property type="entry name" value="F-BOX DOMAIN-CONTAINING PROTEIN"/>
    <property type="match status" value="1"/>
</dbReference>
<name>A0A176VT96_MARPO</name>
<reference evidence="2" key="1">
    <citation type="submission" date="2016-03" db="EMBL/GenBank/DDBJ databases">
        <title>Mechanisms controlling the formation of the plant cell surface in tip-growing cells are functionally conserved among land plants.</title>
        <authorList>
            <person name="Honkanen S."/>
            <person name="Jones V.A."/>
            <person name="Morieri G."/>
            <person name="Champion C."/>
            <person name="Hetherington A.J."/>
            <person name="Kelly S."/>
            <person name="Saint-Marcoux D."/>
            <person name="Proust H."/>
            <person name="Prescott H."/>
            <person name="Dolan L."/>
        </authorList>
    </citation>
    <scope>NUCLEOTIDE SEQUENCE [LARGE SCALE GENOMIC DNA]</scope>
    <source>
        <tissue evidence="2">Whole gametophyte</tissue>
    </source>
</reference>
<dbReference type="Proteomes" id="UP000077202">
    <property type="component" value="Unassembled WGS sequence"/>
</dbReference>
<dbReference type="InterPro" id="IPR015915">
    <property type="entry name" value="Kelch-typ_b-propeller"/>
</dbReference>
<dbReference type="EMBL" id="LVLJ01002686">
    <property type="protein sequence ID" value="OAE24058.1"/>
    <property type="molecule type" value="Genomic_DNA"/>
</dbReference>
<dbReference type="AlphaFoldDB" id="A0A176VT96"/>
<evidence type="ECO:0000259" key="1">
    <source>
        <dbReference type="Pfam" id="PF03478"/>
    </source>
</evidence>